<dbReference type="EMBL" id="FQYV01000011">
    <property type="protein sequence ID" value="SHJ19095.1"/>
    <property type="molecule type" value="Genomic_DNA"/>
</dbReference>
<dbReference type="AlphaFoldDB" id="A0A1M6HA67"/>
<reference evidence="2" key="1">
    <citation type="submission" date="2016-11" db="EMBL/GenBank/DDBJ databases">
        <authorList>
            <person name="Varghese N."/>
            <person name="Submissions S."/>
        </authorList>
    </citation>
    <scope>NUCLEOTIDE SEQUENCE [LARGE SCALE GENOMIC DNA]</scope>
    <source>
        <strain evidence="2">DSM 26349</strain>
    </source>
</reference>
<dbReference type="OrthoDB" id="1121837at2"/>
<name>A0A1M6HA67_9FLAO</name>
<dbReference type="RefSeq" id="WP_073217805.1">
    <property type="nucleotide sequence ID" value="NZ_FNNS01000012.1"/>
</dbReference>
<dbReference type="STRING" id="797419.SAMN05216556_11229"/>
<sequence>MYIYNVTINVEQVIHDRWLQWMISEHIPAMLATGKFSKALMTRVVVEEEMGGTTYSVQYTTDSKETLQKYYDENAEELRGHSKAFEGKFIAFRTELEVIGEAHNELFKNNQKS</sequence>
<keyword evidence="2" id="KW-1185">Reference proteome</keyword>
<accession>A0A1M6HA67</accession>
<evidence type="ECO:0008006" key="3">
    <source>
        <dbReference type="Google" id="ProtNLM"/>
    </source>
</evidence>
<proteinExistence type="predicted"/>
<evidence type="ECO:0000313" key="2">
    <source>
        <dbReference type="Proteomes" id="UP000184172"/>
    </source>
</evidence>
<organism evidence="1 2">
    <name type="scientific">Aequorivita viscosa</name>
    <dbReference type="NCBI Taxonomy" id="797419"/>
    <lineage>
        <taxon>Bacteria</taxon>
        <taxon>Pseudomonadati</taxon>
        <taxon>Bacteroidota</taxon>
        <taxon>Flavobacteriia</taxon>
        <taxon>Flavobacteriales</taxon>
        <taxon>Flavobacteriaceae</taxon>
        <taxon>Aequorivita</taxon>
    </lineage>
</organism>
<dbReference type="InterPro" id="IPR025563">
    <property type="entry name" value="DUF4286"/>
</dbReference>
<evidence type="ECO:0000313" key="1">
    <source>
        <dbReference type="EMBL" id="SHJ19095.1"/>
    </source>
</evidence>
<protein>
    <recommendedName>
        <fullName evidence="3">DUF4286 domain-containing protein</fullName>
    </recommendedName>
</protein>
<gene>
    <name evidence="1" type="ORF">SAMN04487908_11128</name>
</gene>
<dbReference type="Proteomes" id="UP000184172">
    <property type="component" value="Unassembled WGS sequence"/>
</dbReference>
<dbReference type="Pfam" id="PF14114">
    <property type="entry name" value="DUF4286"/>
    <property type="match status" value="1"/>
</dbReference>